<protein>
    <submittedName>
        <fullName evidence="1">Uncharacterized protein</fullName>
    </submittedName>
</protein>
<accession>A0ABD5YZW6</accession>
<keyword evidence="2" id="KW-1185">Reference proteome</keyword>
<dbReference type="RefSeq" id="WP_390207109.1">
    <property type="nucleotide sequence ID" value="NZ_JBHSZC010000006.1"/>
</dbReference>
<dbReference type="EMBL" id="JBHTAX010000007">
    <property type="protein sequence ID" value="MFC7193275.1"/>
    <property type="molecule type" value="Genomic_DNA"/>
</dbReference>
<comment type="caution">
    <text evidence="1">The sequence shown here is derived from an EMBL/GenBank/DDBJ whole genome shotgun (WGS) entry which is preliminary data.</text>
</comment>
<name>A0ABD5YZW6_9EURY</name>
<reference evidence="1 2" key="1">
    <citation type="journal article" date="2019" name="Int. J. Syst. Evol. Microbiol.">
        <title>The Global Catalogue of Microorganisms (GCM) 10K type strain sequencing project: providing services to taxonomists for standard genome sequencing and annotation.</title>
        <authorList>
            <consortium name="The Broad Institute Genomics Platform"/>
            <consortium name="The Broad Institute Genome Sequencing Center for Infectious Disease"/>
            <person name="Wu L."/>
            <person name="Ma J."/>
        </authorList>
    </citation>
    <scope>NUCLEOTIDE SEQUENCE [LARGE SCALE GENOMIC DNA]</scope>
    <source>
        <strain evidence="1 2">RDMS1</strain>
    </source>
</reference>
<dbReference type="AlphaFoldDB" id="A0ABD5YZW6"/>
<gene>
    <name evidence="1" type="ORF">ACFQL7_28125</name>
</gene>
<sequence length="44" mass="5249">MCHHFRSIDDLTTEERMEIREEHSIEKLRAEYSTDELKKLGVTA</sequence>
<evidence type="ECO:0000313" key="1">
    <source>
        <dbReference type="EMBL" id="MFC7193275.1"/>
    </source>
</evidence>
<proteinExistence type="predicted"/>
<dbReference type="Proteomes" id="UP001596417">
    <property type="component" value="Unassembled WGS sequence"/>
</dbReference>
<organism evidence="1 2">
    <name type="scientific">Halocatena marina</name>
    <dbReference type="NCBI Taxonomy" id="2934937"/>
    <lineage>
        <taxon>Archaea</taxon>
        <taxon>Methanobacteriati</taxon>
        <taxon>Methanobacteriota</taxon>
        <taxon>Stenosarchaea group</taxon>
        <taxon>Halobacteria</taxon>
        <taxon>Halobacteriales</taxon>
        <taxon>Natronomonadaceae</taxon>
        <taxon>Halocatena</taxon>
    </lineage>
</organism>
<evidence type="ECO:0000313" key="2">
    <source>
        <dbReference type="Proteomes" id="UP001596417"/>
    </source>
</evidence>